<dbReference type="GO" id="GO:0005615">
    <property type="term" value="C:extracellular space"/>
    <property type="evidence" value="ECO:0007669"/>
    <property type="project" value="TreeGrafter"/>
</dbReference>
<sequence length="275" mass="29079">AVYSIGSLQWSVGDFKDPELEALQNLSEIAYIEPDAQVTAYDVQMSPPSWGIDRIDQRQGADGKYHYPSSAGEGVIIYSIDTGVNIDHEDFEGRATNGPVFNGDSTPADINGHGTFVAGIAIGREFGVAKRARLVSLKALDDDGYGSLSNVLNALDWIVQQHKKSPTRKSVVNLSLGAVYSQVANDAVEEAIKLGIHFAVAAGNAKDDACKYSPASVASAMVVGAISDKDEVAPFSNFGSCVSIYAPGVNIKSTWKDGPSSTHVRSGTSMASPHV</sequence>
<evidence type="ECO:0000256" key="3">
    <source>
        <dbReference type="ARBA" id="ARBA00022801"/>
    </source>
</evidence>
<name>A0A1Y1XRJ4_9FUNG</name>
<keyword evidence="9" id="KW-1185">Reference proteome</keyword>
<dbReference type="PRINTS" id="PR00723">
    <property type="entry name" value="SUBTILISIN"/>
</dbReference>
<feature type="active site" description="Charge relay system" evidence="5">
    <location>
        <position position="269"/>
    </location>
</feature>
<dbReference type="GO" id="GO:0004252">
    <property type="term" value="F:serine-type endopeptidase activity"/>
    <property type="evidence" value="ECO:0007669"/>
    <property type="project" value="UniProtKB-UniRule"/>
</dbReference>
<dbReference type="InterPro" id="IPR034193">
    <property type="entry name" value="PCSK9_ProteinaseK-like"/>
</dbReference>
<feature type="domain" description="Peptidase S8/S53" evidence="7">
    <location>
        <begin position="72"/>
        <end position="275"/>
    </location>
</feature>
<comment type="similarity">
    <text evidence="1 5">Belongs to the peptidase S8 family.</text>
</comment>
<dbReference type="EMBL" id="MCFE01000533">
    <property type="protein sequence ID" value="ORX88381.1"/>
    <property type="molecule type" value="Genomic_DNA"/>
</dbReference>
<dbReference type="PANTHER" id="PTHR43806">
    <property type="entry name" value="PEPTIDASE S8"/>
    <property type="match status" value="1"/>
</dbReference>
<feature type="active site" description="Charge relay system" evidence="5">
    <location>
        <position position="81"/>
    </location>
</feature>
<gene>
    <name evidence="8" type="ORF">K493DRAFT_145685</name>
</gene>
<protein>
    <submittedName>
        <fullName evidence="8">Subtilisin-like protein</fullName>
    </submittedName>
</protein>
<keyword evidence="2 5" id="KW-0645">Protease</keyword>
<proteinExistence type="inferred from homology"/>
<dbReference type="InterPro" id="IPR000209">
    <property type="entry name" value="Peptidase_S8/S53_dom"/>
</dbReference>
<reference evidence="8 9" key="1">
    <citation type="submission" date="2016-07" db="EMBL/GenBank/DDBJ databases">
        <title>Pervasive Adenine N6-methylation of Active Genes in Fungi.</title>
        <authorList>
            <consortium name="DOE Joint Genome Institute"/>
            <person name="Mondo S.J."/>
            <person name="Dannebaum R.O."/>
            <person name="Kuo R.C."/>
            <person name="Labutti K."/>
            <person name="Haridas S."/>
            <person name="Kuo A."/>
            <person name="Salamov A."/>
            <person name="Ahrendt S.R."/>
            <person name="Lipzen A."/>
            <person name="Sullivan W."/>
            <person name="Andreopoulos W.B."/>
            <person name="Clum A."/>
            <person name="Lindquist E."/>
            <person name="Daum C."/>
            <person name="Ramamoorthy G.K."/>
            <person name="Gryganskyi A."/>
            <person name="Culley D."/>
            <person name="Magnuson J.K."/>
            <person name="James T.Y."/>
            <person name="O'Malley M.A."/>
            <person name="Stajich J.E."/>
            <person name="Spatafora J.W."/>
            <person name="Visel A."/>
            <person name="Grigoriev I.V."/>
        </authorList>
    </citation>
    <scope>NUCLEOTIDE SEQUENCE [LARGE SCALE GENOMIC DNA]</scope>
    <source>
        <strain evidence="8 9">CBS 931.73</strain>
    </source>
</reference>
<dbReference type="PROSITE" id="PS51892">
    <property type="entry name" value="SUBTILASE"/>
    <property type="match status" value="1"/>
</dbReference>
<dbReference type="FunFam" id="3.40.50.200:FF:000007">
    <property type="entry name" value="Subtilisin-like serine protease"/>
    <property type="match status" value="1"/>
</dbReference>
<comment type="caution">
    <text evidence="8">The sequence shown here is derived from an EMBL/GenBank/DDBJ whole genome shotgun (WGS) entry which is preliminary data.</text>
</comment>
<feature type="non-terminal residue" evidence="8">
    <location>
        <position position="1"/>
    </location>
</feature>
<evidence type="ECO:0000313" key="9">
    <source>
        <dbReference type="Proteomes" id="UP000193498"/>
    </source>
</evidence>
<keyword evidence="3 5" id="KW-0378">Hydrolase</keyword>
<dbReference type="OrthoDB" id="206201at2759"/>
<feature type="non-terminal residue" evidence="8">
    <location>
        <position position="275"/>
    </location>
</feature>
<evidence type="ECO:0000256" key="4">
    <source>
        <dbReference type="ARBA" id="ARBA00022825"/>
    </source>
</evidence>
<organism evidence="8 9">
    <name type="scientific">Basidiobolus meristosporus CBS 931.73</name>
    <dbReference type="NCBI Taxonomy" id="1314790"/>
    <lineage>
        <taxon>Eukaryota</taxon>
        <taxon>Fungi</taxon>
        <taxon>Fungi incertae sedis</taxon>
        <taxon>Zoopagomycota</taxon>
        <taxon>Entomophthoromycotina</taxon>
        <taxon>Basidiobolomycetes</taxon>
        <taxon>Basidiobolales</taxon>
        <taxon>Basidiobolaceae</taxon>
        <taxon>Basidiobolus</taxon>
    </lineage>
</organism>
<dbReference type="SUPFAM" id="SSF52743">
    <property type="entry name" value="Subtilisin-like"/>
    <property type="match status" value="1"/>
</dbReference>
<dbReference type="Proteomes" id="UP000193498">
    <property type="component" value="Unassembled WGS sequence"/>
</dbReference>
<dbReference type="InterPro" id="IPR036852">
    <property type="entry name" value="Peptidase_S8/S53_dom_sf"/>
</dbReference>
<accession>A0A1Y1XRJ4</accession>
<dbReference type="Gene3D" id="3.40.50.200">
    <property type="entry name" value="Peptidase S8/S53 domain"/>
    <property type="match status" value="1"/>
</dbReference>
<evidence type="ECO:0000256" key="6">
    <source>
        <dbReference type="SAM" id="MobiDB-lite"/>
    </source>
</evidence>
<keyword evidence="4 5" id="KW-0720">Serine protease</keyword>
<dbReference type="PANTHER" id="PTHR43806:SF11">
    <property type="entry name" value="CEREVISIN-RELATED"/>
    <property type="match status" value="1"/>
</dbReference>
<feature type="active site" description="Charge relay system" evidence="5">
    <location>
        <position position="113"/>
    </location>
</feature>
<evidence type="ECO:0000256" key="1">
    <source>
        <dbReference type="ARBA" id="ARBA00011073"/>
    </source>
</evidence>
<evidence type="ECO:0000256" key="2">
    <source>
        <dbReference type="ARBA" id="ARBA00022670"/>
    </source>
</evidence>
<evidence type="ECO:0000313" key="8">
    <source>
        <dbReference type="EMBL" id="ORX88381.1"/>
    </source>
</evidence>
<evidence type="ECO:0000256" key="5">
    <source>
        <dbReference type="PROSITE-ProRule" id="PRU01240"/>
    </source>
</evidence>
<evidence type="ECO:0000259" key="7">
    <source>
        <dbReference type="Pfam" id="PF00082"/>
    </source>
</evidence>
<dbReference type="Pfam" id="PF00082">
    <property type="entry name" value="Peptidase_S8"/>
    <property type="match status" value="1"/>
</dbReference>
<dbReference type="InterPro" id="IPR050131">
    <property type="entry name" value="Peptidase_S8_subtilisin-like"/>
</dbReference>
<dbReference type="GO" id="GO:0006508">
    <property type="term" value="P:proteolysis"/>
    <property type="evidence" value="ECO:0007669"/>
    <property type="project" value="UniProtKB-KW"/>
</dbReference>
<dbReference type="InParanoid" id="A0A1Y1XRJ4"/>
<feature type="region of interest" description="Disordered" evidence="6">
    <location>
        <begin position="256"/>
        <end position="275"/>
    </location>
</feature>
<dbReference type="AlphaFoldDB" id="A0A1Y1XRJ4"/>
<dbReference type="CDD" id="cd04077">
    <property type="entry name" value="Peptidases_S8_PCSK9_ProteinaseK_like"/>
    <property type="match status" value="1"/>
</dbReference>
<dbReference type="InterPro" id="IPR015500">
    <property type="entry name" value="Peptidase_S8_subtilisin-rel"/>
</dbReference>
<feature type="compositionally biased region" description="Polar residues" evidence="6">
    <location>
        <begin position="259"/>
        <end position="275"/>
    </location>
</feature>